<dbReference type="InterPro" id="IPR001564">
    <property type="entry name" value="Nucleoside_diP_kinase"/>
</dbReference>
<comment type="similarity">
    <text evidence="2 12 13">Belongs to the NDK family.</text>
</comment>
<feature type="binding site" evidence="12">
    <location>
        <position position="89"/>
    </location>
    <ligand>
        <name>ATP</name>
        <dbReference type="ChEBI" id="CHEBI:30616"/>
    </ligand>
</feature>
<keyword evidence="10" id="KW-0460">Magnesium</keyword>
<dbReference type="InterPro" id="IPR036850">
    <property type="entry name" value="NDK-like_dom_sf"/>
</dbReference>
<comment type="caution">
    <text evidence="16">The sequence shown here is derived from an EMBL/GenBank/DDBJ whole genome shotgun (WGS) entry which is preliminary data.</text>
</comment>
<feature type="binding site" evidence="12">
    <location>
        <position position="106"/>
    </location>
    <ligand>
        <name>ATP</name>
        <dbReference type="ChEBI" id="CHEBI:30616"/>
    </ligand>
</feature>
<evidence type="ECO:0000256" key="10">
    <source>
        <dbReference type="ARBA" id="ARBA00022842"/>
    </source>
</evidence>
<dbReference type="GO" id="GO:0006228">
    <property type="term" value="P:UTP biosynthetic process"/>
    <property type="evidence" value="ECO:0007669"/>
    <property type="project" value="InterPro"/>
</dbReference>
<feature type="binding site" evidence="12">
    <location>
        <position position="61"/>
    </location>
    <ligand>
        <name>ATP</name>
        <dbReference type="ChEBI" id="CHEBI:30616"/>
    </ligand>
</feature>
<dbReference type="PRINTS" id="PR01243">
    <property type="entry name" value="NUCDPKINASE"/>
</dbReference>
<evidence type="ECO:0000256" key="5">
    <source>
        <dbReference type="ARBA" id="ARBA00022679"/>
    </source>
</evidence>
<keyword evidence="7 14" id="KW-0547">Nucleotide-binding</keyword>
<dbReference type="Gene3D" id="3.30.70.141">
    <property type="entry name" value="Nucleoside diphosphate kinase-like domain"/>
    <property type="match status" value="1"/>
</dbReference>
<protein>
    <recommendedName>
        <fullName evidence="4 14">Nucleoside diphosphate kinase</fullName>
        <ecNumber evidence="3 14">2.7.4.6</ecNumber>
    </recommendedName>
</protein>
<organism evidence="16 17">
    <name type="scientific">Alpinimonas psychrophila</name>
    <dbReference type="NCBI Taxonomy" id="748908"/>
    <lineage>
        <taxon>Bacteria</taxon>
        <taxon>Bacillati</taxon>
        <taxon>Actinomycetota</taxon>
        <taxon>Actinomycetes</taxon>
        <taxon>Micrococcales</taxon>
        <taxon>Microbacteriaceae</taxon>
        <taxon>Alpinimonas</taxon>
    </lineage>
</organism>
<dbReference type="GO" id="GO:0046872">
    <property type="term" value="F:metal ion binding"/>
    <property type="evidence" value="ECO:0007669"/>
    <property type="project" value="UniProtKB-KW"/>
</dbReference>
<dbReference type="Pfam" id="PF00334">
    <property type="entry name" value="NDK"/>
    <property type="match status" value="1"/>
</dbReference>
<feature type="binding site" evidence="12">
    <location>
        <position position="95"/>
    </location>
    <ligand>
        <name>ATP</name>
        <dbReference type="ChEBI" id="CHEBI:30616"/>
    </ligand>
</feature>
<dbReference type="InterPro" id="IPR034907">
    <property type="entry name" value="NDK-like_dom"/>
</dbReference>
<dbReference type="PANTHER" id="PTHR11349">
    <property type="entry name" value="NUCLEOSIDE DIPHOSPHATE KINASE"/>
    <property type="match status" value="1"/>
</dbReference>
<dbReference type="PROSITE" id="PS00469">
    <property type="entry name" value="NDPK"/>
    <property type="match status" value="1"/>
</dbReference>
<dbReference type="Proteomes" id="UP000524237">
    <property type="component" value="Unassembled WGS sequence"/>
</dbReference>
<dbReference type="GO" id="GO:0005524">
    <property type="term" value="F:ATP binding"/>
    <property type="evidence" value="ECO:0007669"/>
    <property type="project" value="UniProtKB-KW"/>
</dbReference>
<dbReference type="PROSITE" id="PS51374">
    <property type="entry name" value="NDPK_LIKE"/>
    <property type="match status" value="1"/>
</dbReference>
<keyword evidence="17" id="KW-1185">Reference proteome</keyword>
<dbReference type="GO" id="GO:0004550">
    <property type="term" value="F:nucleoside diphosphate kinase activity"/>
    <property type="evidence" value="ECO:0007669"/>
    <property type="project" value="UniProtKB-EC"/>
</dbReference>
<gene>
    <name evidence="16" type="ORF">FB555_000748</name>
</gene>
<dbReference type="EC" id="2.7.4.6" evidence="3 14"/>
<keyword evidence="11" id="KW-0546">Nucleotide metabolism</keyword>
<keyword evidence="5 14" id="KW-0808">Transferase</keyword>
<evidence type="ECO:0000256" key="6">
    <source>
        <dbReference type="ARBA" id="ARBA00022723"/>
    </source>
</evidence>
<dbReference type="AlphaFoldDB" id="A0A7W3PNQ0"/>
<comment type="catalytic activity">
    <reaction evidence="14">
        <text>a 2'-deoxyribonucleoside 5'-diphosphate + ATP = a 2'-deoxyribonucleoside 5'-triphosphate + ADP</text>
        <dbReference type="Rhea" id="RHEA:44640"/>
        <dbReference type="ChEBI" id="CHEBI:30616"/>
        <dbReference type="ChEBI" id="CHEBI:61560"/>
        <dbReference type="ChEBI" id="CHEBI:73316"/>
        <dbReference type="ChEBI" id="CHEBI:456216"/>
        <dbReference type="EC" id="2.7.4.6"/>
    </reaction>
</comment>
<feature type="binding site" evidence="12">
    <location>
        <position position="13"/>
    </location>
    <ligand>
        <name>ATP</name>
        <dbReference type="ChEBI" id="CHEBI:30616"/>
    </ligand>
</feature>
<evidence type="ECO:0000256" key="1">
    <source>
        <dbReference type="ARBA" id="ARBA00001946"/>
    </source>
</evidence>
<evidence type="ECO:0000256" key="11">
    <source>
        <dbReference type="ARBA" id="ARBA00023080"/>
    </source>
</evidence>
<comment type="cofactor">
    <cofactor evidence="1">
        <name>Mg(2+)</name>
        <dbReference type="ChEBI" id="CHEBI:18420"/>
    </cofactor>
</comment>
<proteinExistence type="inferred from homology"/>
<evidence type="ECO:0000256" key="13">
    <source>
        <dbReference type="RuleBase" id="RU004011"/>
    </source>
</evidence>
<evidence type="ECO:0000259" key="15">
    <source>
        <dbReference type="SMART" id="SM00562"/>
    </source>
</evidence>
<feature type="binding site" evidence="12">
    <location>
        <position position="120"/>
    </location>
    <ligand>
        <name>ATP</name>
        <dbReference type="ChEBI" id="CHEBI:30616"/>
    </ligand>
</feature>
<evidence type="ECO:0000313" key="17">
    <source>
        <dbReference type="Proteomes" id="UP000524237"/>
    </source>
</evidence>
<dbReference type="EMBL" id="JACGWU010000001">
    <property type="protein sequence ID" value="MBA8828677.1"/>
    <property type="molecule type" value="Genomic_DNA"/>
</dbReference>
<evidence type="ECO:0000256" key="4">
    <source>
        <dbReference type="ARBA" id="ARBA00017632"/>
    </source>
</evidence>
<feature type="domain" description="Nucleoside diphosphate kinase-like" evidence="15">
    <location>
        <begin position="5"/>
        <end position="140"/>
    </location>
</feature>
<dbReference type="NCBIfam" id="NF001908">
    <property type="entry name" value="PRK00668.1"/>
    <property type="match status" value="1"/>
</dbReference>
<dbReference type="SUPFAM" id="SSF54919">
    <property type="entry name" value="Nucleoside diphosphate kinase, NDK"/>
    <property type="match status" value="1"/>
</dbReference>
<evidence type="ECO:0000256" key="12">
    <source>
        <dbReference type="PROSITE-ProRule" id="PRU00706"/>
    </source>
</evidence>
<evidence type="ECO:0000256" key="3">
    <source>
        <dbReference type="ARBA" id="ARBA00012966"/>
    </source>
</evidence>
<dbReference type="InterPro" id="IPR023005">
    <property type="entry name" value="Nucleoside_diP_kinase_AS"/>
</dbReference>
<dbReference type="SMART" id="SM00562">
    <property type="entry name" value="NDK"/>
    <property type="match status" value="1"/>
</dbReference>
<evidence type="ECO:0000256" key="9">
    <source>
        <dbReference type="ARBA" id="ARBA00022840"/>
    </source>
</evidence>
<keyword evidence="8 14" id="KW-0418">Kinase</keyword>
<dbReference type="RefSeq" id="WP_425485582.1">
    <property type="nucleotide sequence ID" value="NZ_JACGWU010000001.1"/>
</dbReference>
<name>A0A7W3PNQ0_9MICO</name>
<evidence type="ECO:0000256" key="8">
    <source>
        <dbReference type="ARBA" id="ARBA00022777"/>
    </source>
</evidence>
<sequence length="140" mass="15295">MMAHIEETLVLVKPDGVARGLTGEILSRIEAKGYALVDIRLVQADRELLGKHYEEHAGKPFYEPLVEFMESGPVVAIRLAGNRVIEGFRSLAGTTDPTLAAPGTIRGDLGRDWGLKVQQNLVHGSDSVESATRELALWFS</sequence>
<dbReference type="FunFam" id="3.30.70.141:FF:000003">
    <property type="entry name" value="Nucleoside diphosphate kinase"/>
    <property type="match status" value="1"/>
</dbReference>
<accession>A0A7W3PNQ0</accession>
<evidence type="ECO:0000256" key="7">
    <source>
        <dbReference type="ARBA" id="ARBA00022741"/>
    </source>
</evidence>
<dbReference type="GO" id="GO:0006241">
    <property type="term" value="P:CTP biosynthetic process"/>
    <property type="evidence" value="ECO:0007669"/>
    <property type="project" value="InterPro"/>
</dbReference>
<evidence type="ECO:0000256" key="2">
    <source>
        <dbReference type="ARBA" id="ARBA00008142"/>
    </source>
</evidence>
<evidence type="ECO:0000256" key="14">
    <source>
        <dbReference type="RuleBase" id="RU004013"/>
    </source>
</evidence>
<feature type="active site" description="Pros-phosphohistidine intermediate" evidence="12">
    <location>
        <position position="123"/>
    </location>
</feature>
<dbReference type="GO" id="GO:0006183">
    <property type="term" value="P:GTP biosynthetic process"/>
    <property type="evidence" value="ECO:0007669"/>
    <property type="project" value="InterPro"/>
</dbReference>
<keyword evidence="9 14" id="KW-0067">ATP-binding</keyword>
<reference evidence="16 17" key="1">
    <citation type="submission" date="2020-07" db="EMBL/GenBank/DDBJ databases">
        <title>Sequencing the genomes of 1000 actinobacteria strains.</title>
        <authorList>
            <person name="Klenk H.-P."/>
        </authorList>
    </citation>
    <scope>NUCLEOTIDE SEQUENCE [LARGE SCALE GENOMIC DNA]</scope>
    <source>
        <strain evidence="16 17">DSM 23737</strain>
    </source>
</reference>
<dbReference type="CDD" id="cd04413">
    <property type="entry name" value="NDPk_I"/>
    <property type="match status" value="1"/>
</dbReference>
<evidence type="ECO:0000313" key="16">
    <source>
        <dbReference type="EMBL" id="MBA8828677.1"/>
    </source>
</evidence>
<keyword evidence="6" id="KW-0479">Metal-binding</keyword>